<keyword evidence="11" id="KW-1185">Reference proteome</keyword>
<feature type="domain" description="L,D-TPase catalytic" evidence="8">
    <location>
        <begin position="59"/>
        <end position="205"/>
    </location>
</feature>
<feature type="active site" description="Nucleophile" evidence="6">
    <location>
        <position position="178"/>
    </location>
</feature>
<gene>
    <name evidence="9" type="ORF">ACFQ2K_01715</name>
    <name evidence="10" type="ORF">ACFQ2K_48955</name>
</gene>
<keyword evidence="3 6" id="KW-0133">Cell shape</keyword>
<evidence type="ECO:0000256" key="5">
    <source>
        <dbReference type="ARBA" id="ARBA00023316"/>
    </source>
</evidence>
<organism evidence="9 11">
    <name type="scientific">Streptomyces sanglieri</name>
    <dbReference type="NCBI Taxonomy" id="193460"/>
    <lineage>
        <taxon>Bacteria</taxon>
        <taxon>Bacillati</taxon>
        <taxon>Actinomycetota</taxon>
        <taxon>Actinomycetes</taxon>
        <taxon>Kitasatosporales</taxon>
        <taxon>Streptomycetaceae</taxon>
        <taxon>Streptomyces</taxon>
    </lineage>
</organism>
<evidence type="ECO:0000256" key="7">
    <source>
        <dbReference type="SAM" id="SignalP"/>
    </source>
</evidence>
<proteinExistence type="predicted"/>
<keyword evidence="7" id="KW-0732">Signal</keyword>
<evidence type="ECO:0000256" key="6">
    <source>
        <dbReference type="PROSITE-ProRule" id="PRU01373"/>
    </source>
</evidence>
<dbReference type="InterPro" id="IPR005490">
    <property type="entry name" value="LD_TPept_cat_dom"/>
</dbReference>
<reference evidence="9" key="3">
    <citation type="submission" date="2024-09" db="EMBL/GenBank/DDBJ databases">
        <authorList>
            <person name="Sun Q."/>
            <person name="Mori K."/>
        </authorList>
    </citation>
    <scope>NUCLEOTIDE SEQUENCE</scope>
    <source>
        <strain evidence="9">JCM 12607</strain>
    </source>
</reference>
<comment type="caution">
    <text evidence="9">The sequence shown here is derived from an EMBL/GenBank/DDBJ whole genome shotgun (WGS) entry which is preliminary data.</text>
</comment>
<dbReference type="CDD" id="cd16913">
    <property type="entry name" value="YkuD_like"/>
    <property type="match status" value="1"/>
</dbReference>
<dbReference type="PROSITE" id="PS52029">
    <property type="entry name" value="LD_TPASE"/>
    <property type="match status" value="1"/>
</dbReference>
<keyword evidence="2" id="KW-0808">Transferase</keyword>
<dbReference type="SUPFAM" id="SSF141523">
    <property type="entry name" value="L,D-transpeptidase catalytic domain-like"/>
    <property type="match status" value="1"/>
</dbReference>
<comment type="pathway">
    <text evidence="1 6">Cell wall biogenesis; peptidoglycan biosynthesis.</text>
</comment>
<evidence type="ECO:0000256" key="3">
    <source>
        <dbReference type="ARBA" id="ARBA00022960"/>
    </source>
</evidence>
<evidence type="ECO:0000313" key="10">
    <source>
        <dbReference type="EMBL" id="MFD0629369.1"/>
    </source>
</evidence>
<evidence type="ECO:0000313" key="9">
    <source>
        <dbReference type="EMBL" id="MFD0621709.1"/>
    </source>
</evidence>
<accession>A0ABW2WP93</accession>
<reference evidence="11" key="2">
    <citation type="journal article" date="2019" name="Int. J. Syst. Evol. Microbiol.">
        <title>The Global Catalogue of Microorganisms (GCM) 10K type strain sequencing project: providing services to taxonomists for standard genome sequencing and annotation.</title>
        <authorList>
            <consortium name="The Broad Institute Genomics Platform"/>
            <consortium name="The Broad Institute Genome Sequencing Center for Infectious Disease"/>
            <person name="Wu L."/>
            <person name="Ma J."/>
        </authorList>
    </citation>
    <scope>NUCLEOTIDE SEQUENCE [LARGE SCALE GENOMIC DNA]</scope>
    <source>
        <strain evidence="11">JCM 12607</strain>
    </source>
</reference>
<dbReference type="EMBL" id="JBHTGL010000008">
    <property type="protein sequence ID" value="MFD0629369.1"/>
    <property type="molecule type" value="Genomic_DNA"/>
</dbReference>
<dbReference type="Gene3D" id="2.40.440.10">
    <property type="entry name" value="L,D-transpeptidase catalytic domain-like"/>
    <property type="match status" value="1"/>
</dbReference>
<keyword evidence="4 6" id="KW-0573">Peptidoglycan synthesis</keyword>
<evidence type="ECO:0000256" key="4">
    <source>
        <dbReference type="ARBA" id="ARBA00022984"/>
    </source>
</evidence>
<dbReference type="Proteomes" id="UP001596915">
    <property type="component" value="Unassembled WGS sequence"/>
</dbReference>
<keyword evidence="5 6" id="KW-0961">Cell wall biogenesis/degradation</keyword>
<dbReference type="EMBL" id="JBHTGL010000003">
    <property type="protein sequence ID" value="MFD0621709.1"/>
    <property type="molecule type" value="Genomic_DNA"/>
</dbReference>
<protein>
    <submittedName>
        <fullName evidence="9">L,D-transpeptidase</fullName>
    </submittedName>
</protein>
<sequence length="205" mass="21342">MSATSPLRVRAAAIGLSAMALMTVAAVTAPSGQAAAPAAAPAGGRPAAAGAVVTTLKFVRNSADPQNSRLLVVRNNKTQAVFRAGSGLGRNHAKGRDECASAKGWLPAGTYTVGARQTRYNGNLIKGYAIPLSNKTCKNGRTTRTELFIHSEMTRAGGQGSTESRRWDGVGDYKSAGCIKLAPEDIKKLFRNLGRGAAPKHLVVV</sequence>
<reference evidence="9" key="1">
    <citation type="journal article" date="2014" name="Int. J. Syst. Evol. Microbiol.">
        <title>Complete genome of a new Firmicutes species belonging to the dominant human colonic microbiota ('Ruminococcus bicirculans') reveals two chromosomes and a selective capacity to utilize plant glucans.</title>
        <authorList>
            <consortium name="NISC Comparative Sequencing Program"/>
            <person name="Wegmann U."/>
            <person name="Louis P."/>
            <person name="Goesmann A."/>
            <person name="Henrissat B."/>
            <person name="Duncan S.H."/>
            <person name="Flint H.J."/>
        </authorList>
    </citation>
    <scope>NUCLEOTIDE SEQUENCE</scope>
    <source>
        <strain evidence="9">JCM 12607</strain>
    </source>
</reference>
<feature type="active site" description="Proton donor/acceptor" evidence="6">
    <location>
        <position position="150"/>
    </location>
</feature>
<name>A0ABW2WP93_9ACTN</name>
<evidence type="ECO:0000256" key="2">
    <source>
        <dbReference type="ARBA" id="ARBA00022679"/>
    </source>
</evidence>
<evidence type="ECO:0000256" key="1">
    <source>
        <dbReference type="ARBA" id="ARBA00004752"/>
    </source>
</evidence>
<feature type="chain" id="PRO_5045033392" evidence="7">
    <location>
        <begin position="26"/>
        <end position="205"/>
    </location>
</feature>
<dbReference type="InterPro" id="IPR038063">
    <property type="entry name" value="Transpep_catalytic_dom"/>
</dbReference>
<dbReference type="Pfam" id="PF03734">
    <property type="entry name" value="YkuD"/>
    <property type="match status" value="1"/>
</dbReference>
<feature type="signal peptide" evidence="7">
    <location>
        <begin position="1"/>
        <end position="25"/>
    </location>
</feature>
<evidence type="ECO:0000313" key="11">
    <source>
        <dbReference type="Proteomes" id="UP001596915"/>
    </source>
</evidence>
<evidence type="ECO:0000259" key="8">
    <source>
        <dbReference type="PROSITE" id="PS52029"/>
    </source>
</evidence>